<dbReference type="SUPFAM" id="SSF52279">
    <property type="entry name" value="Beta-D-glucan exohydrolase, C-terminal domain"/>
    <property type="match status" value="1"/>
</dbReference>
<organism evidence="6 7">
    <name type="scientific">Candidatus Stercoripulliclostridium merdipullorum</name>
    <dbReference type="NCBI Taxonomy" id="2840952"/>
    <lineage>
        <taxon>Bacteria</taxon>
        <taxon>Bacillati</taxon>
        <taxon>Bacillota</taxon>
        <taxon>Clostridia</taxon>
        <taxon>Eubacteriales</taxon>
        <taxon>Candidatus Stercoripulliclostridium</taxon>
    </lineage>
</organism>
<gene>
    <name evidence="6" type="ORF">IAB14_04425</name>
</gene>
<comment type="caution">
    <text evidence="6">The sequence shown here is derived from an EMBL/GenBank/DDBJ whole genome shotgun (WGS) entry which is preliminary data.</text>
</comment>
<feature type="domain" description="Fibronectin type III-like" evidence="5">
    <location>
        <begin position="585"/>
        <end position="655"/>
    </location>
</feature>
<dbReference type="AlphaFoldDB" id="A0A9D1NC91"/>
<dbReference type="GO" id="GO:0005975">
    <property type="term" value="P:carbohydrate metabolic process"/>
    <property type="evidence" value="ECO:0007669"/>
    <property type="project" value="InterPro"/>
</dbReference>
<evidence type="ECO:0000256" key="2">
    <source>
        <dbReference type="ARBA" id="ARBA00022801"/>
    </source>
</evidence>
<dbReference type="InterPro" id="IPR013783">
    <property type="entry name" value="Ig-like_fold"/>
</dbReference>
<dbReference type="EMBL" id="DVOH01000033">
    <property type="protein sequence ID" value="HIV00345.1"/>
    <property type="molecule type" value="Genomic_DNA"/>
</dbReference>
<dbReference type="InterPro" id="IPR050288">
    <property type="entry name" value="Cellulose_deg_GH3"/>
</dbReference>
<dbReference type="InterPro" id="IPR001764">
    <property type="entry name" value="Glyco_hydro_3_N"/>
</dbReference>
<comment type="similarity">
    <text evidence="1 4">Belongs to the glycosyl hydrolase 3 family.</text>
</comment>
<dbReference type="SUPFAM" id="SSF51445">
    <property type="entry name" value="(Trans)glycosidases"/>
    <property type="match status" value="1"/>
</dbReference>
<evidence type="ECO:0000259" key="5">
    <source>
        <dbReference type="SMART" id="SM01217"/>
    </source>
</evidence>
<dbReference type="Pfam" id="PF00933">
    <property type="entry name" value="Glyco_hydro_3"/>
    <property type="match status" value="1"/>
</dbReference>
<evidence type="ECO:0000256" key="4">
    <source>
        <dbReference type="RuleBase" id="RU361161"/>
    </source>
</evidence>
<dbReference type="InterPro" id="IPR026891">
    <property type="entry name" value="Fn3-like"/>
</dbReference>
<dbReference type="Pfam" id="PF01915">
    <property type="entry name" value="Glyco_hydro_3_C"/>
    <property type="match status" value="1"/>
</dbReference>
<dbReference type="PRINTS" id="PR00133">
    <property type="entry name" value="GLHYDRLASE3"/>
</dbReference>
<evidence type="ECO:0000256" key="1">
    <source>
        <dbReference type="ARBA" id="ARBA00005336"/>
    </source>
</evidence>
<evidence type="ECO:0000313" key="7">
    <source>
        <dbReference type="Proteomes" id="UP000886891"/>
    </source>
</evidence>
<dbReference type="FunFam" id="2.60.40.10:FF:000495">
    <property type="entry name" value="Periplasmic beta-glucosidase"/>
    <property type="match status" value="1"/>
</dbReference>
<dbReference type="InterPro" id="IPR019800">
    <property type="entry name" value="Glyco_hydro_3_AS"/>
</dbReference>
<keyword evidence="2 4" id="KW-0378">Hydrolase</keyword>
<accession>A0A9D1NC91</accession>
<dbReference type="InterPro" id="IPR036881">
    <property type="entry name" value="Glyco_hydro_3_C_sf"/>
</dbReference>
<evidence type="ECO:0000256" key="3">
    <source>
        <dbReference type="ARBA" id="ARBA00023277"/>
    </source>
</evidence>
<dbReference type="GO" id="GO:0008422">
    <property type="term" value="F:beta-glucosidase activity"/>
    <property type="evidence" value="ECO:0007669"/>
    <property type="project" value="UniProtKB-ARBA"/>
</dbReference>
<sequence>MQNKIKSIVTLMTLEEKCALCSGLNFWDTTPIARLGVPSIKMSDGPHGLRRERSETNFGNVFASSLPATCFPPAVTLAATWDRNIVRRVGVALGEECLDQKVATLLGPGLNIKRSPLCGRNFEYFSEDPYLSGELAAAYVEGVQSQGVGTSAKHFAVNSQEYRRLIASSEVDERALREIYLTAFEKVVKQAEPYTVMCSYNPVNGVHASDNRYLLNDILRKEWGYRGIVVSDWGAVNDRVKGIRAGLNLEMPSSNGARDAEIAEAVRSGALSEAELNNVVTELLEYIFKCHATMEANKDYKADYDRHHQLAREVAAKGTVLLKNEDDLLPLRPGCDFAVIGQLAKKIRYQGTGSSKINPKHLVSFVDYLNANKIKYDYCRGYSVRTNNQTAGDLERAVELAKTTDYVVLFAGLTDAYESEAFDRTHIRLPEVHNTLIEAVAAVNPNVIVVLSGGSPVAMPWIDKVKAVVNVYLGGEAGGEATYDVLFGAVNPSGKLPETYPLRWEDNPASLYYGKEIAEYRESIYVGYRYYDSAKKKVLFPFGHGLSYTRFAYSDLRVNLTRNDFDAMAEVVFTLTNTGDRDGAEVVQLYVKDPESTGFVPEKELRRFDRIELRSGESKEVRFMLDRRCFAYYDVKEKDFRIEGGAFELLIGSSSRDIRLNATIRLEGDGVAPADRCDELDAYYNIERTEEIPLEQFEKLMGRAINENVKPKKGEYDMNTVVGDLDGTLFCRFFRWMFVTFSTKVLPKDAPDEEKKMTRKGAEDMPIRNFFAMSGGTVPKEACEALLVAFNGRTILGLFRLIKAFTIKKPKKAGIYKK</sequence>
<dbReference type="PANTHER" id="PTHR42715:SF10">
    <property type="entry name" value="BETA-GLUCOSIDASE"/>
    <property type="match status" value="1"/>
</dbReference>
<evidence type="ECO:0000313" key="6">
    <source>
        <dbReference type="EMBL" id="HIV00345.1"/>
    </source>
</evidence>
<dbReference type="PROSITE" id="PS00775">
    <property type="entry name" value="GLYCOSYL_HYDROL_F3"/>
    <property type="match status" value="1"/>
</dbReference>
<dbReference type="PANTHER" id="PTHR42715">
    <property type="entry name" value="BETA-GLUCOSIDASE"/>
    <property type="match status" value="1"/>
</dbReference>
<name>A0A9D1NC91_9FIRM</name>
<dbReference type="Proteomes" id="UP000886891">
    <property type="component" value="Unassembled WGS sequence"/>
</dbReference>
<reference evidence="6" key="1">
    <citation type="submission" date="2020-10" db="EMBL/GenBank/DDBJ databases">
        <authorList>
            <person name="Gilroy R."/>
        </authorList>
    </citation>
    <scope>NUCLEOTIDE SEQUENCE</scope>
    <source>
        <strain evidence="6">23406</strain>
    </source>
</reference>
<dbReference type="InterPro" id="IPR017853">
    <property type="entry name" value="GH"/>
</dbReference>
<dbReference type="Pfam" id="PF14310">
    <property type="entry name" value="Fn3-like"/>
    <property type="match status" value="1"/>
</dbReference>
<keyword evidence="4" id="KW-0326">Glycosidase</keyword>
<dbReference type="InterPro" id="IPR036962">
    <property type="entry name" value="Glyco_hydro_3_N_sf"/>
</dbReference>
<dbReference type="Gene3D" id="2.60.40.10">
    <property type="entry name" value="Immunoglobulins"/>
    <property type="match status" value="1"/>
</dbReference>
<dbReference type="Gene3D" id="3.40.50.1700">
    <property type="entry name" value="Glycoside hydrolase family 3 C-terminal domain"/>
    <property type="match status" value="1"/>
</dbReference>
<protein>
    <submittedName>
        <fullName evidence="6">Glycoside hydrolase family 3 C-terminal domain-containing protein</fullName>
    </submittedName>
</protein>
<proteinExistence type="inferred from homology"/>
<reference evidence="6" key="2">
    <citation type="journal article" date="2021" name="PeerJ">
        <title>Extensive microbial diversity within the chicken gut microbiome revealed by metagenomics and culture.</title>
        <authorList>
            <person name="Gilroy R."/>
            <person name="Ravi A."/>
            <person name="Getino M."/>
            <person name="Pursley I."/>
            <person name="Horton D.L."/>
            <person name="Alikhan N.F."/>
            <person name="Baker D."/>
            <person name="Gharbi K."/>
            <person name="Hall N."/>
            <person name="Watson M."/>
            <person name="Adriaenssens E.M."/>
            <person name="Foster-Nyarko E."/>
            <person name="Jarju S."/>
            <person name="Secka A."/>
            <person name="Antonio M."/>
            <person name="Oren A."/>
            <person name="Chaudhuri R.R."/>
            <person name="La Ragione R."/>
            <person name="Hildebrand F."/>
            <person name="Pallen M.J."/>
        </authorList>
    </citation>
    <scope>NUCLEOTIDE SEQUENCE</scope>
    <source>
        <strain evidence="6">23406</strain>
    </source>
</reference>
<keyword evidence="3" id="KW-0119">Carbohydrate metabolism</keyword>
<dbReference type="InterPro" id="IPR002772">
    <property type="entry name" value="Glyco_hydro_3_C"/>
</dbReference>
<dbReference type="SMART" id="SM01217">
    <property type="entry name" value="Fn3_like"/>
    <property type="match status" value="1"/>
</dbReference>
<dbReference type="Gene3D" id="3.20.20.300">
    <property type="entry name" value="Glycoside hydrolase, family 3, N-terminal domain"/>
    <property type="match status" value="1"/>
</dbReference>